<feature type="binding site" evidence="5">
    <location>
        <begin position="216"/>
        <end position="219"/>
    </location>
    <ligand>
        <name>pyridoxal 5'-phosphate</name>
        <dbReference type="ChEBI" id="CHEBI:597326"/>
    </ligand>
</feature>
<dbReference type="Gene3D" id="3.90.1150.10">
    <property type="entry name" value="Aspartate Aminotransferase, domain 1"/>
    <property type="match status" value="1"/>
</dbReference>
<gene>
    <name evidence="5 6" type="primary">argD</name>
    <name evidence="6" type="ORF">AUP74_03265</name>
</gene>
<dbReference type="PANTHER" id="PTHR11986:SF79">
    <property type="entry name" value="ACETYLORNITHINE AMINOTRANSFERASE, MITOCHONDRIAL"/>
    <property type="match status" value="1"/>
</dbReference>
<dbReference type="PATRIC" id="fig|1769779.3.peg.3248"/>
<comment type="subunit">
    <text evidence="5">Homodimer.</text>
</comment>
<dbReference type="Gene3D" id="3.40.640.10">
    <property type="entry name" value="Type I PLP-dependent aspartate aminotransferase-like (Major domain)"/>
    <property type="match status" value="1"/>
</dbReference>
<dbReference type="InterPro" id="IPR050103">
    <property type="entry name" value="Class-III_PLP-dep_AT"/>
</dbReference>
<keyword evidence="3 5" id="KW-0808">Transferase</keyword>
<evidence type="ECO:0000313" key="7">
    <source>
        <dbReference type="Proteomes" id="UP000095672"/>
    </source>
</evidence>
<feature type="binding site" evidence="5">
    <location>
        <position position="132"/>
    </location>
    <ligand>
        <name>N(2)-acetyl-L-ornithine</name>
        <dbReference type="ChEBI" id="CHEBI:57805"/>
    </ligand>
</feature>
<dbReference type="HAMAP" id="MF_01107">
    <property type="entry name" value="ArgD_aminotrans_3"/>
    <property type="match status" value="1"/>
</dbReference>
<keyword evidence="1 5" id="KW-0032">Aminotransferase</keyword>
<dbReference type="PROSITE" id="PS00600">
    <property type="entry name" value="AA_TRANSFER_CLASS_3"/>
    <property type="match status" value="1"/>
</dbReference>
<keyword evidence="7" id="KW-1185">Reference proteome</keyword>
<dbReference type="InterPro" id="IPR049704">
    <property type="entry name" value="Aminotrans_3_PPA_site"/>
</dbReference>
<dbReference type="PANTHER" id="PTHR11986">
    <property type="entry name" value="AMINOTRANSFERASE CLASS III"/>
    <property type="match status" value="1"/>
</dbReference>
<evidence type="ECO:0000256" key="4">
    <source>
        <dbReference type="ARBA" id="ARBA00022898"/>
    </source>
</evidence>
<dbReference type="STRING" id="1769779.AUP74_03265"/>
<dbReference type="FunFam" id="3.40.640.10:FF:000004">
    <property type="entry name" value="Acetylornithine aminotransferase"/>
    <property type="match status" value="1"/>
</dbReference>
<dbReference type="GO" id="GO:0006526">
    <property type="term" value="P:L-arginine biosynthetic process"/>
    <property type="evidence" value="ECO:0007669"/>
    <property type="project" value="UniProtKB-UniRule"/>
</dbReference>
<keyword evidence="5" id="KW-0055">Arginine biosynthesis</keyword>
<evidence type="ECO:0000313" key="6">
    <source>
        <dbReference type="EMBL" id="AOS98631.1"/>
    </source>
</evidence>
<sequence>MATPALMHNYGERTLTLVRGEGSYVWDDSGRRYLDALSGIAVCGLGHCHPAVTAAIQEQAGALLHVSNLYNIPAQEQLAEKLVSLSGMDNVFFSNSGAEANEAAIKLARRLGNERGLAVPKILVMQGAFHGRTLATLTATGNEKVQAGFAPLPEGFLRIPFDDVNAVEEMAAAHDDIVAILVEPVQGEGGIRVPAPDYLSQLRKICDAQDWLLMLDEIQTGNGRTGKLFAYQHGDALPDVVTTAKGLGNGVPIGACLARGQAAQLFTAGTHGSTFGGNPLACRAGLAVLETLTNEKLIERAATLGEQLLVELREALADCNAVKEIRGLGLLIGIELDRPCGELVEWARQEGLLINVTAGNVVRLLPPLTMTDQESVETVATVSALIQQFAREAA</sequence>
<dbReference type="GO" id="GO:0005737">
    <property type="term" value="C:cytoplasm"/>
    <property type="evidence" value="ECO:0007669"/>
    <property type="project" value="UniProtKB-SubCell"/>
</dbReference>
<dbReference type="CDD" id="cd00610">
    <property type="entry name" value="OAT_like"/>
    <property type="match status" value="1"/>
</dbReference>
<keyword evidence="4 5" id="KW-0663">Pyridoxal phosphate</keyword>
<dbReference type="SUPFAM" id="SSF53383">
    <property type="entry name" value="PLP-dependent transferases"/>
    <property type="match status" value="1"/>
</dbReference>
<evidence type="ECO:0000256" key="5">
    <source>
        <dbReference type="HAMAP-Rule" id="MF_01107"/>
    </source>
</evidence>
<evidence type="ECO:0000256" key="1">
    <source>
        <dbReference type="ARBA" id="ARBA00022576"/>
    </source>
</evidence>
<dbReference type="UniPathway" id="UPA00068">
    <property type="reaction ID" value="UER00109"/>
</dbReference>
<comment type="similarity">
    <text evidence="5">Belongs to the class-III pyridoxal-phosphate-dependent aminotransferase family. ArgD subfamily.</text>
</comment>
<dbReference type="NCBIfam" id="NF002325">
    <property type="entry name" value="PRK01278.1"/>
    <property type="match status" value="1"/>
</dbReference>
<feature type="binding site" evidence="5">
    <location>
        <position position="274"/>
    </location>
    <ligand>
        <name>pyridoxal 5'-phosphate</name>
        <dbReference type="ChEBI" id="CHEBI:597326"/>
    </ligand>
</feature>
<dbReference type="GO" id="GO:0042802">
    <property type="term" value="F:identical protein binding"/>
    <property type="evidence" value="ECO:0007669"/>
    <property type="project" value="TreeGrafter"/>
</dbReference>
<feature type="binding site" evidence="5">
    <location>
        <begin position="97"/>
        <end position="98"/>
    </location>
    <ligand>
        <name>pyridoxal 5'-phosphate</name>
        <dbReference type="ChEBI" id="CHEBI:597326"/>
    </ligand>
</feature>
<dbReference type="EC" id="2.6.1.11" evidence="5"/>
<accession>A0A1C9WBW3</accession>
<feature type="modified residue" description="N6-(pyridoxal phosphate)lysine" evidence="5">
    <location>
        <position position="245"/>
    </location>
</feature>
<feature type="binding site" evidence="5">
    <location>
        <position position="273"/>
    </location>
    <ligand>
        <name>N(2)-acetyl-L-ornithine</name>
        <dbReference type="ChEBI" id="CHEBI:57805"/>
    </ligand>
</feature>
<keyword evidence="5" id="KW-0963">Cytoplasm</keyword>
<comment type="pathway">
    <text evidence="5">Amino-acid biosynthesis; L-arginine biosynthesis; N(2)-acetyl-L-ornithine from L-glutamate: step 4/4.</text>
</comment>
<dbReference type="EMBL" id="CP014143">
    <property type="protein sequence ID" value="AOS98631.1"/>
    <property type="molecule type" value="Genomic_DNA"/>
</dbReference>
<reference evidence="7" key="1">
    <citation type="submission" date="2016-01" db="EMBL/GenBank/DDBJ databases">
        <title>Complete genome sequence of Microbulbifer sp. CCB-MM1, a halophile isolated from Matang Mangrove Forest, Perak.</title>
        <authorList>
            <person name="Moh T.H."/>
            <person name="Dinesh B."/>
            <person name="Lau N.-S."/>
            <person name="Go F."/>
            <person name="Alexander Chong S.-C."/>
        </authorList>
    </citation>
    <scope>NUCLEOTIDE SEQUENCE [LARGE SCALE GENOMIC DNA]</scope>
    <source>
        <strain evidence="7">CCB-MM1</strain>
    </source>
</reference>
<dbReference type="NCBIfam" id="TIGR00707">
    <property type="entry name" value="argD"/>
    <property type="match status" value="1"/>
</dbReference>
<dbReference type="InterPro" id="IPR015424">
    <property type="entry name" value="PyrdxlP-dep_Trfase"/>
</dbReference>
<comment type="cofactor">
    <cofactor evidence="5">
        <name>pyridoxal 5'-phosphate</name>
        <dbReference type="ChEBI" id="CHEBI:597326"/>
    </cofactor>
    <text evidence="5">Binds 1 pyridoxal phosphate per subunit.</text>
</comment>
<comment type="subcellular location">
    <subcellularLocation>
        <location evidence="5">Cytoplasm</location>
    </subcellularLocation>
</comment>
<dbReference type="RefSeq" id="WP_193427344.1">
    <property type="nucleotide sequence ID" value="NZ_CP014143.1"/>
</dbReference>
<dbReference type="GO" id="GO:0030170">
    <property type="term" value="F:pyridoxal phosphate binding"/>
    <property type="evidence" value="ECO:0007669"/>
    <property type="project" value="InterPro"/>
</dbReference>
<feature type="binding site" evidence="5">
    <location>
        <position position="129"/>
    </location>
    <ligand>
        <name>pyridoxal 5'-phosphate</name>
        <dbReference type="ChEBI" id="CHEBI:597326"/>
    </ligand>
</feature>
<name>A0A1C9WBW3_9GAMM</name>
<keyword evidence="2 5" id="KW-0028">Amino-acid biosynthesis</keyword>
<organism evidence="6 7">
    <name type="scientific">Microbulbifer aggregans</name>
    <dbReference type="NCBI Taxonomy" id="1769779"/>
    <lineage>
        <taxon>Bacteria</taxon>
        <taxon>Pseudomonadati</taxon>
        <taxon>Pseudomonadota</taxon>
        <taxon>Gammaproteobacteria</taxon>
        <taxon>Cellvibrionales</taxon>
        <taxon>Microbulbiferaceae</taxon>
        <taxon>Microbulbifer</taxon>
    </lineage>
</organism>
<dbReference type="Proteomes" id="UP000095672">
    <property type="component" value="Chromosome"/>
</dbReference>
<dbReference type="PIRSF" id="PIRSF000521">
    <property type="entry name" value="Transaminase_4ab_Lys_Orn"/>
    <property type="match status" value="1"/>
</dbReference>
<protein>
    <recommendedName>
        <fullName evidence="5">Acetylornithine aminotransferase</fullName>
        <shortName evidence="5">ACOAT</shortName>
        <ecNumber evidence="5">2.6.1.11</ecNumber>
    </recommendedName>
</protein>
<proteinExistence type="inferred from homology"/>
<comment type="miscellaneous">
    <text evidence="5">May also have succinyldiaminopimelate aminotransferase activity, thus carrying out the corresponding step in lysine biosynthesis.</text>
</comment>
<dbReference type="InterPro" id="IPR015421">
    <property type="entry name" value="PyrdxlP-dep_Trfase_major"/>
</dbReference>
<dbReference type="InterPro" id="IPR004636">
    <property type="entry name" value="AcOrn/SuccOrn_fam"/>
</dbReference>
<dbReference type="Pfam" id="PF00202">
    <property type="entry name" value="Aminotran_3"/>
    <property type="match status" value="1"/>
</dbReference>
<evidence type="ECO:0000256" key="2">
    <source>
        <dbReference type="ARBA" id="ARBA00022605"/>
    </source>
</evidence>
<evidence type="ECO:0000256" key="3">
    <source>
        <dbReference type="ARBA" id="ARBA00022679"/>
    </source>
</evidence>
<dbReference type="KEGG" id="micc:AUP74_03265"/>
<dbReference type="GO" id="GO:0003992">
    <property type="term" value="F:N2-acetyl-L-ornithine:2-oxoglutarate 5-aminotransferase activity"/>
    <property type="evidence" value="ECO:0007669"/>
    <property type="project" value="UniProtKB-UniRule"/>
</dbReference>
<dbReference type="InterPro" id="IPR005814">
    <property type="entry name" value="Aminotrans_3"/>
</dbReference>
<comment type="catalytic activity">
    <reaction evidence="5">
        <text>N(2)-acetyl-L-ornithine + 2-oxoglutarate = N-acetyl-L-glutamate 5-semialdehyde + L-glutamate</text>
        <dbReference type="Rhea" id="RHEA:18049"/>
        <dbReference type="ChEBI" id="CHEBI:16810"/>
        <dbReference type="ChEBI" id="CHEBI:29123"/>
        <dbReference type="ChEBI" id="CHEBI:29985"/>
        <dbReference type="ChEBI" id="CHEBI:57805"/>
        <dbReference type="EC" id="2.6.1.11"/>
    </reaction>
</comment>
<dbReference type="AlphaFoldDB" id="A0A1C9WBW3"/>
<dbReference type="InterPro" id="IPR015422">
    <property type="entry name" value="PyrdxlP-dep_Trfase_small"/>
</dbReference>